<evidence type="ECO:0008006" key="3">
    <source>
        <dbReference type="Google" id="ProtNLM"/>
    </source>
</evidence>
<dbReference type="AlphaFoldDB" id="A0A812ZQH3"/>
<proteinExistence type="predicted"/>
<organism evidence="1 2">
    <name type="scientific">Symbiodinium necroappetens</name>
    <dbReference type="NCBI Taxonomy" id="1628268"/>
    <lineage>
        <taxon>Eukaryota</taxon>
        <taxon>Sar</taxon>
        <taxon>Alveolata</taxon>
        <taxon>Dinophyceae</taxon>
        <taxon>Suessiales</taxon>
        <taxon>Symbiodiniaceae</taxon>
        <taxon>Symbiodinium</taxon>
    </lineage>
</organism>
<dbReference type="EMBL" id="CAJNJA010049659">
    <property type="protein sequence ID" value="CAE7838033.1"/>
    <property type="molecule type" value="Genomic_DNA"/>
</dbReference>
<comment type="caution">
    <text evidence="1">The sequence shown here is derived from an EMBL/GenBank/DDBJ whole genome shotgun (WGS) entry which is preliminary data.</text>
</comment>
<dbReference type="Proteomes" id="UP000601435">
    <property type="component" value="Unassembled WGS sequence"/>
</dbReference>
<evidence type="ECO:0000313" key="1">
    <source>
        <dbReference type="EMBL" id="CAE7838033.1"/>
    </source>
</evidence>
<sequence length="106" mass="11449">VLGGPLGAIVGGYNEADWLHQEMFSKSPADAVKESFELLGFGDVREGDWSGVMVEEVSLAYRRQCLRGHPSRGGPARGYLKLQVAMEVIRAFCGEAGPLTPEPAEE</sequence>
<keyword evidence="2" id="KW-1185">Reference proteome</keyword>
<reference evidence="1" key="1">
    <citation type="submission" date="2021-02" db="EMBL/GenBank/DDBJ databases">
        <authorList>
            <person name="Dougan E. K."/>
            <person name="Rhodes N."/>
            <person name="Thang M."/>
            <person name="Chan C."/>
        </authorList>
    </citation>
    <scope>NUCLEOTIDE SEQUENCE</scope>
</reference>
<feature type="non-terminal residue" evidence="1">
    <location>
        <position position="1"/>
    </location>
</feature>
<feature type="non-terminal residue" evidence="1">
    <location>
        <position position="106"/>
    </location>
</feature>
<accession>A0A812ZQH3</accession>
<protein>
    <recommendedName>
        <fullName evidence="3">J domain-containing protein</fullName>
    </recommendedName>
</protein>
<name>A0A812ZQH3_9DINO</name>
<gene>
    <name evidence="1" type="ORF">SNEC2469_LOCUS25285</name>
</gene>
<evidence type="ECO:0000313" key="2">
    <source>
        <dbReference type="Proteomes" id="UP000601435"/>
    </source>
</evidence>